<dbReference type="EMBL" id="QOIL01000035">
    <property type="protein sequence ID" value="RCG19067.1"/>
    <property type="molecule type" value="Genomic_DNA"/>
</dbReference>
<proteinExistence type="predicted"/>
<dbReference type="AlphaFoldDB" id="A0A367ENT1"/>
<accession>A0A367ENT1</accession>
<comment type="caution">
    <text evidence="1">The sequence shown here is derived from an EMBL/GenBank/DDBJ whole genome shotgun (WGS) entry which is preliminary data.</text>
</comment>
<evidence type="ECO:0000313" key="2">
    <source>
        <dbReference type="Proteomes" id="UP000253094"/>
    </source>
</evidence>
<gene>
    <name evidence="1" type="ORF">DQ384_38495</name>
</gene>
<organism evidence="1 2">
    <name type="scientific">Sphaerisporangium album</name>
    <dbReference type="NCBI Taxonomy" id="509200"/>
    <lineage>
        <taxon>Bacteria</taxon>
        <taxon>Bacillati</taxon>
        <taxon>Actinomycetota</taxon>
        <taxon>Actinomycetes</taxon>
        <taxon>Streptosporangiales</taxon>
        <taxon>Streptosporangiaceae</taxon>
        <taxon>Sphaerisporangium</taxon>
    </lineage>
</organism>
<name>A0A367ENT1_9ACTN</name>
<evidence type="ECO:0000313" key="1">
    <source>
        <dbReference type="EMBL" id="RCG19067.1"/>
    </source>
</evidence>
<reference evidence="1 2" key="1">
    <citation type="submission" date="2018-06" db="EMBL/GenBank/DDBJ databases">
        <title>Sphaerisporangium craniellae sp. nov., isolated from a marine sponge in the South China Sea.</title>
        <authorList>
            <person name="Li L."/>
        </authorList>
    </citation>
    <scope>NUCLEOTIDE SEQUENCE [LARGE SCALE GENOMIC DNA]</scope>
    <source>
        <strain evidence="1 2">CCTCC AA 208026</strain>
    </source>
</reference>
<dbReference type="Proteomes" id="UP000253094">
    <property type="component" value="Unassembled WGS sequence"/>
</dbReference>
<keyword evidence="2" id="KW-1185">Reference proteome</keyword>
<sequence>MITTPKQGNRLLAGHPWCADNGVYTGRYPGDEAYLTWLRRLRPLAHNCLFAVAPDVVGDHLRTLTRSRNMLVKIRELGYPAAFVAQDGMQFSSWDPWDEIDCLFIGGGDEFKLSRDAAELVDVANSLGKWTHMGRVNSLRRYRYAAAIGCDSVDGTHLTFAPDQNLHEVLQWRQIVAAKSAQCRP</sequence>
<protein>
    <submittedName>
        <fullName evidence="1">Uncharacterized protein</fullName>
    </submittedName>
</protein>
<dbReference type="OrthoDB" id="4556175at2"/>